<proteinExistence type="predicted"/>
<accession>A0ABZ0MSR5</accession>
<dbReference type="RefSeq" id="WP_305735275.1">
    <property type="nucleotide sequence ID" value="NZ_CP137744.1"/>
</dbReference>
<protein>
    <submittedName>
        <fullName evidence="1">DUF2732 family protein</fullName>
    </submittedName>
</protein>
<dbReference type="Pfam" id="PF10809">
    <property type="entry name" value="DUF2732"/>
    <property type="match status" value="1"/>
</dbReference>
<reference evidence="1 2" key="1">
    <citation type="submission" date="2023-10" db="EMBL/GenBank/DDBJ databases">
        <title>Genome sequencing of the isolated polysaccharide-producing bacterium Kosakonia sacchari KS2022.</title>
        <authorList>
            <person name="Yi X."/>
        </authorList>
    </citation>
    <scope>NUCLEOTIDE SEQUENCE [LARGE SCALE GENOMIC DNA]</scope>
    <source>
        <strain evidence="1 2">KS2022</strain>
    </source>
</reference>
<dbReference type="EMBL" id="CP137744">
    <property type="protein sequence ID" value="WOZ78538.1"/>
    <property type="molecule type" value="Genomic_DNA"/>
</dbReference>
<dbReference type="Proteomes" id="UP001302368">
    <property type="component" value="Chromosome"/>
</dbReference>
<organism evidence="1 2">
    <name type="scientific">Kosakonia sacchari</name>
    <dbReference type="NCBI Taxonomy" id="1158459"/>
    <lineage>
        <taxon>Bacteria</taxon>
        <taxon>Pseudomonadati</taxon>
        <taxon>Pseudomonadota</taxon>
        <taxon>Gammaproteobacteria</taxon>
        <taxon>Enterobacterales</taxon>
        <taxon>Enterobacteriaceae</taxon>
        <taxon>Kosakonia</taxon>
    </lineage>
</organism>
<name>A0ABZ0MSR5_9ENTR</name>
<dbReference type="InterPro" id="IPR020126">
    <property type="entry name" value="DUF2732"/>
</dbReference>
<sequence>MMRKQPLNSPNHSPEALALQLAQARNNERLRCAGVISARLDALAAFISSQRLEWHDAAELLRQEASHIDNQAQELH</sequence>
<keyword evidence="2" id="KW-1185">Reference proteome</keyword>
<evidence type="ECO:0000313" key="1">
    <source>
        <dbReference type="EMBL" id="WOZ78538.1"/>
    </source>
</evidence>
<evidence type="ECO:0000313" key="2">
    <source>
        <dbReference type="Proteomes" id="UP001302368"/>
    </source>
</evidence>
<gene>
    <name evidence="1" type="ORF">Q8Y70_05595</name>
</gene>